<evidence type="ECO:0000313" key="10">
    <source>
        <dbReference type="Proteomes" id="UP001204814"/>
    </source>
</evidence>
<dbReference type="PANTHER" id="PTHR34979:SF1">
    <property type="entry name" value="INNER MEMBRANE PROTEIN YGAZ"/>
    <property type="match status" value="1"/>
</dbReference>
<evidence type="ECO:0000256" key="3">
    <source>
        <dbReference type="ARBA" id="ARBA00022448"/>
    </source>
</evidence>
<dbReference type="GO" id="GO:1903785">
    <property type="term" value="P:L-valine transmembrane transport"/>
    <property type="evidence" value="ECO:0007669"/>
    <property type="project" value="TreeGrafter"/>
</dbReference>
<comment type="subcellular location">
    <subcellularLocation>
        <location evidence="1">Cell membrane</location>
        <topology evidence="1">Multi-pass membrane protein</topology>
    </subcellularLocation>
</comment>
<comment type="caution">
    <text evidence="9">The sequence shown here is derived from an EMBL/GenBank/DDBJ whole genome shotgun (WGS) entry which is preliminary data.</text>
</comment>
<evidence type="ECO:0000256" key="2">
    <source>
        <dbReference type="ARBA" id="ARBA00010735"/>
    </source>
</evidence>
<dbReference type="PANTHER" id="PTHR34979">
    <property type="entry name" value="INNER MEMBRANE PROTEIN YGAZ"/>
    <property type="match status" value="1"/>
</dbReference>
<keyword evidence="4" id="KW-1003">Cell membrane</keyword>
<dbReference type="GO" id="GO:0005886">
    <property type="term" value="C:plasma membrane"/>
    <property type="evidence" value="ECO:0007669"/>
    <property type="project" value="UniProtKB-SubCell"/>
</dbReference>
<feature type="transmembrane region" description="Helical" evidence="8">
    <location>
        <begin position="212"/>
        <end position="230"/>
    </location>
</feature>
<feature type="transmembrane region" description="Helical" evidence="8">
    <location>
        <begin position="159"/>
        <end position="177"/>
    </location>
</feature>
<dbReference type="Pfam" id="PF03591">
    <property type="entry name" value="AzlC"/>
    <property type="match status" value="1"/>
</dbReference>
<evidence type="ECO:0000313" key="9">
    <source>
        <dbReference type="EMBL" id="MCQ5062333.1"/>
    </source>
</evidence>
<keyword evidence="5 8" id="KW-0812">Transmembrane</keyword>
<dbReference type="InterPro" id="IPR011606">
    <property type="entry name" value="Brnchd-chn_aa_trnsp_permease"/>
</dbReference>
<evidence type="ECO:0000256" key="5">
    <source>
        <dbReference type="ARBA" id="ARBA00022692"/>
    </source>
</evidence>
<comment type="similarity">
    <text evidence="2">Belongs to the AzlC family.</text>
</comment>
<dbReference type="AlphaFoldDB" id="A0AAP2UGK2"/>
<reference evidence="9" key="1">
    <citation type="submission" date="2022-06" db="EMBL/GenBank/DDBJ databases">
        <title>Isolation of gut microbiota from human fecal samples.</title>
        <authorList>
            <person name="Pamer E.G."/>
            <person name="Barat B."/>
            <person name="Waligurski E."/>
            <person name="Medina S."/>
            <person name="Paddock L."/>
            <person name="Mostad J."/>
        </authorList>
    </citation>
    <scope>NUCLEOTIDE SEQUENCE</scope>
    <source>
        <strain evidence="9">DFI.6.24</strain>
    </source>
</reference>
<dbReference type="RefSeq" id="WP_199664678.1">
    <property type="nucleotide sequence ID" value="NZ_JADPGJ010000038.1"/>
</dbReference>
<dbReference type="EMBL" id="JANGBO010000011">
    <property type="protein sequence ID" value="MCQ5062333.1"/>
    <property type="molecule type" value="Genomic_DNA"/>
</dbReference>
<name>A0AAP2UGK2_9FIRM</name>
<evidence type="ECO:0000256" key="6">
    <source>
        <dbReference type="ARBA" id="ARBA00022989"/>
    </source>
</evidence>
<evidence type="ECO:0000256" key="8">
    <source>
        <dbReference type="SAM" id="Phobius"/>
    </source>
</evidence>
<evidence type="ECO:0000256" key="7">
    <source>
        <dbReference type="ARBA" id="ARBA00023136"/>
    </source>
</evidence>
<evidence type="ECO:0000256" key="4">
    <source>
        <dbReference type="ARBA" id="ARBA00022475"/>
    </source>
</evidence>
<proteinExistence type="inferred from homology"/>
<keyword evidence="6 8" id="KW-1133">Transmembrane helix</keyword>
<accession>A0AAP2UGK2</accession>
<organism evidence="9 10">
    <name type="scientific">Faecalibacillus intestinalis</name>
    <dbReference type="NCBI Taxonomy" id="1982626"/>
    <lineage>
        <taxon>Bacteria</taxon>
        <taxon>Bacillati</taxon>
        <taxon>Bacillota</taxon>
        <taxon>Erysipelotrichia</taxon>
        <taxon>Erysipelotrichales</taxon>
        <taxon>Coprobacillaceae</taxon>
        <taxon>Faecalibacillus</taxon>
    </lineage>
</organism>
<gene>
    <name evidence="9" type="ORF">NE542_10950</name>
</gene>
<keyword evidence="7 8" id="KW-0472">Membrane</keyword>
<evidence type="ECO:0000256" key="1">
    <source>
        <dbReference type="ARBA" id="ARBA00004651"/>
    </source>
</evidence>
<keyword evidence="3" id="KW-0813">Transport</keyword>
<feature type="transmembrane region" description="Helical" evidence="8">
    <location>
        <begin position="21"/>
        <end position="51"/>
    </location>
</feature>
<feature type="transmembrane region" description="Helical" evidence="8">
    <location>
        <begin position="129"/>
        <end position="153"/>
    </location>
</feature>
<dbReference type="Proteomes" id="UP001204814">
    <property type="component" value="Unassembled WGS sequence"/>
</dbReference>
<sequence length="237" mass="25547">MYNGHVMKEIKRGMKNGIPIALGYLSVSFSFGAIAVSMGFSVIQAVLISLLNLTSAGQFASLGIIAGQGTYLEMAIVELTVNIRYAFMSLSLSQKVDEKFKGIYKWLLSFFITDEIFALSMLEENVSRTYFFGLASISTAGWMLGTTLGAMLGSIVPTVISNALSIALYAMFIAIIIPGMKKDKNIIKVVALAIIIRSGFYYLPIINQLSSGFAMTISALTSAFIGAVLFNKGEAHG</sequence>
<protein>
    <submittedName>
        <fullName evidence="9">AzlC family ABC transporter permease</fullName>
    </submittedName>
</protein>
<feature type="transmembrane region" description="Helical" evidence="8">
    <location>
        <begin position="189"/>
        <end position="206"/>
    </location>
</feature>